<gene>
    <name evidence="1" type="ORF">BofuT4_uP121930.1</name>
</gene>
<evidence type="ECO:0000313" key="2">
    <source>
        <dbReference type="Proteomes" id="UP000008177"/>
    </source>
</evidence>
<dbReference type="EMBL" id="FQ790346">
    <property type="protein sequence ID" value="CCD53174.1"/>
    <property type="molecule type" value="Genomic_DNA"/>
</dbReference>
<accession>G2YNH6</accession>
<protein>
    <submittedName>
        <fullName evidence="1">Uncharacterized protein</fullName>
    </submittedName>
</protein>
<dbReference type="AlphaFoldDB" id="G2YNH6"/>
<sequence>MHFLNLSVLVSGQLGEIRLTVQITECAVNREVLKKRNGLPNFDFL</sequence>
<evidence type="ECO:0000313" key="1">
    <source>
        <dbReference type="EMBL" id="CCD53174.1"/>
    </source>
</evidence>
<name>G2YNH6_BOTF4</name>
<dbReference type="InParanoid" id="G2YNH6"/>
<dbReference type="Proteomes" id="UP000008177">
    <property type="component" value="Unplaced contigs"/>
</dbReference>
<proteinExistence type="predicted"/>
<organism evidence="1 2">
    <name type="scientific">Botryotinia fuckeliana (strain T4)</name>
    <name type="common">Noble rot fungus</name>
    <name type="synonym">Botrytis cinerea</name>
    <dbReference type="NCBI Taxonomy" id="999810"/>
    <lineage>
        <taxon>Eukaryota</taxon>
        <taxon>Fungi</taxon>
        <taxon>Dikarya</taxon>
        <taxon>Ascomycota</taxon>
        <taxon>Pezizomycotina</taxon>
        <taxon>Leotiomycetes</taxon>
        <taxon>Helotiales</taxon>
        <taxon>Sclerotiniaceae</taxon>
        <taxon>Botrytis</taxon>
    </lineage>
</organism>
<dbReference type="HOGENOM" id="CLU_3207545_0_0_1"/>
<reference evidence="2" key="1">
    <citation type="journal article" date="2011" name="PLoS Genet.">
        <title>Genomic analysis of the necrotrophic fungal pathogens Sclerotinia sclerotiorum and Botrytis cinerea.</title>
        <authorList>
            <person name="Amselem J."/>
            <person name="Cuomo C.A."/>
            <person name="van Kan J.A."/>
            <person name="Viaud M."/>
            <person name="Benito E.P."/>
            <person name="Couloux A."/>
            <person name="Coutinho P.M."/>
            <person name="de Vries R.P."/>
            <person name="Dyer P.S."/>
            <person name="Fillinger S."/>
            <person name="Fournier E."/>
            <person name="Gout L."/>
            <person name="Hahn M."/>
            <person name="Kohn L."/>
            <person name="Lapalu N."/>
            <person name="Plummer K.M."/>
            <person name="Pradier J.M."/>
            <person name="Quevillon E."/>
            <person name="Sharon A."/>
            <person name="Simon A."/>
            <person name="ten Have A."/>
            <person name="Tudzynski B."/>
            <person name="Tudzynski P."/>
            <person name="Wincker P."/>
            <person name="Andrew M."/>
            <person name="Anthouard V."/>
            <person name="Beever R.E."/>
            <person name="Beffa R."/>
            <person name="Benoit I."/>
            <person name="Bouzid O."/>
            <person name="Brault B."/>
            <person name="Chen Z."/>
            <person name="Choquer M."/>
            <person name="Collemare J."/>
            <person name="Cotton P."/>
            <person name="Danchin E.G."/>
            <person name="Da Silva C."/>
            <person name="Gautier A."/>
            <person name="Giraud C."/>
            <person name="Giraud T."/>
            <person name="Gonzalez C."/>
            <person name="Grossetete S."/>
            <person name="Guldener U."/>
            <person name="Henrissat B."/>
            <person name="Howlett B.J."/>
            <person name="Kodira C."/>
            <person name="Kretschmer M."/>
            <person name="Lappartient A."/>
            <person name="Leroch M."/>
            <person name="Levis C."/>
            <person name="Mauceli E."/>
            <person name="Neuveglise C."/>
            <person name="Oeser B."/>
            <person name="Pearson M."/>
            <person name="Poulain J."/>
            <person name="Poussereau N."/>
            <person name="Quesneville H."/>
            <person name="Rascle C."/>
            <person name="Schumacher J."/>
            <person name="Segurens B."/>
            <person name="Sexton A."/>
            <person name="Silva E."/>
            <person name="Sirven C."/>
            <person name="Soanes D.M."/>
            <person name="Talbot N.J."/>
            <person name="Templeton M."/>
            <person name="Yandava C."/>
            <person name="Yarden O."/>
            <person name="Zeng Q."/>
            <person name="Rollins J.A."/>
            <person name="Lebrun M.H."/>
            <person name="Dickman M."/>
        </authorList>
    </citation>
    <scope>NUCLEOTIDE SEQUENCE [LARGE SCALE GENOMIC DNA]</scope>
    <source>
        <strain evidence="2">T4</strain>
    </source>
</reference>